<comment type="similarity">
    <text evidence="2">Belongs to the cation diffusion facilitator (CDF) transporter (TC 2.A.4) family.</text>
</comment>
<feature type="transmembrane region" description="Helical" evidence="7">
    <location>
        <begin position="118"/>
        <end position="136"/>
    </location>
</feature>
<evidence type="ECO:0000256" key="1">
    <source>
        <dbReference type="ARBA" id="ARBA00004141"/>
    </source>
</evidence>
<name>A0ABS4K696_9CLOT</name>
<sequence>MSSNNLERVKKVLLIILLANVFVAILKILIGSMIKSTSLSADGFHSLSDGSSNIVGLIGIWYAAKPIDEDHPYGHRKFETLAGLFIGGMLTFVGFSVLVSSIQRFFTPRTPEVTLESILALILTLGVNTFVSVFEYREGKKLNSSILISDSLHTRSDIYVSVGVLITLLSIRLGLPAVIDPIASIIVAIFIFHAAYEIFKENSAVLVDSAVVDIETIKKIVLKFPEVKDIHRIRSRGRNDEIFIDLHIKVDSNNTVEQSHSLMHNIEDEMRKEVCENAQVIVHLEPYYSLENLKESL</sequence>
<gene>
    <name evidence="10" type="ORF">J2Z44_003140</name>
</gene>
<dbReference type="InterPro" id="IPR058533">
    <property type="entry name" value="Cation_efflux_TM"/>
</dbReference>
<evidence type="ECO:0000256" key="5">
    <source>
        <dbReference type="ARBA" id="ARBA00022989"/>
    </source>
</evidence>
<evidence type="ECO:0000256" key="2">
    <source>
        <dbReference type="ARBA" id="ARBA00008114"/>
    </source>
</evidence>
<evidence type="ECO:0000256" key="3">
    <source>
        <dbReference type="ARBA" id="ARBA00022448"/>
    </source>
</evidence>
<feature type="domain" description="Cation efflux protein transmembrane" evidence="8">
    <location>
        <begin position="13"/>
        <end position="207"/>
    </location>
</feature>
<organism evidence="10 11">
    <name type="scientific">Clostridium punense</name>
    <dbReference type="NCBI Taxonomy" id="1054297"/>
    <lineage>
        <taxon>Bacteria</taxon>
        <taxon>Bacillati</taxon>
        <taxon>Bacillota</taxon>
        <taxon>Clostridia</taxon>
        <taxon>Eubacteriales</taxon>
        <taxon>Clostridiaceae</taxon>
        <taxon>Clostridium</taxon>
    </lineage>
</organism>
<keyword evidence="5 7" id="KW-1133">Transmembrane helix</keyword>
<dbReference type="NCBIfam" id="TIGR01297">
    <property type="entry name" value="CDF"/>
    <property type="match status" value="1"/>
</dbReference>
<protein>
    <submittedName>
        <fullName evidence="10">Cation diffusion facilitator family transporter</fullName>
    </submittedName>
</protein>
<evidence type="ECO:0000256" key="7">
    <source>
        <dbReference type="SAM" id="Phobius"/>
    </source>
</evidence>
<keyword evidence="4 7" id="KW-0812">Transmembrane</keyword>
<dbReference type="Gene3D" id="3.30.70.1350">
    <property type="entry name" value="Cation efflux protein, cytoplasmic domain"/>
    <property type="match status" value="1"/>
</dbReference>
<dbReference type="InterPro" id="IPR027469">
    <property type="entry name" value="Cation_efflux_TMD_sf"/>
</dbReference>
<feature type="transmembrane region" description="Helical" evidence="7">
    <location>
        <begin position="12"/>
        <end position="34"/>
    </location>
</feature>
<proteinExistence type="inferred from homology"/>
<dbReference type="InterPro" id="IPR002524">
    <property type="entry name" value="Cation_efflux"/>
</dbReference>
<evidence type="ECO:0000256" key="6">
    <source>
        <dbReference type="ARBA" id="ARBA00023136"/>
    </source>
</evidence>
<keyword evidence="11" id="KW-1185">Reference proteome</keyword>
<evidence type="ECO:0000256" key="4">
    <source>
        <dbReference type="ARBA" id="ARBA00022692"/>
    </source>
</evidence>
<evidence type="ECO:0000313" key="10">
    <source>
        <dbReference type="EMBL" id="MBP2023303.1"/>
    </source>
</evidence>
<reference evidence="10 11" key="1">
    <citation type="submission" date="2021-03" db="EMBL/GenBank/DDBJ databases">
        <title>Genomic Encyclopedia of Type Strains, Phase IV (KMG-IV): sequencing the most valuable type-strain genomes for metagenomic binning, comparative biology and taxonomic classification.</title>
        <authorList>
            <person name="Goeker M."/>
        </authorList>
    </citation>
    <scope>NUCLEOTIDE SEQUENCE [LARGE SCALE GENOMIC DNA]</scope>
    <source>
        <strain evidence="10 11">DSM 28650</strain>
    </source>
</reference>
<dbReference type="PANTHER" id="PTHR43840:SF15">
    <property type="entry name" value="MITOCHONDRIAL METAL TRANSPORTER 1-RELATED"/>
    <property type="match status" value="1"/>
</dbReference>
<dbReference type="Gene3D" id="1.20.1510.10">
    <property type="entry name" value="Cation efflux protein transmembrane domain"/>
    <property type="match status" value="1"/>
</dbReference>
<comment type="caution">
    <text evidence="10">The sequence shown here is derived from an EMBL/GenBank/DDBJ whole genome shotgun (WGS) entry which is preliminary data.</text>
</comment>
<dbReference type="EMBL" id="JAGGLL010000026">
    <property type="protein sequence ID" value="MBP2023303.1"/>
    <property type="molecule type" value="Genomic_DNA"/>
</dbReference>
<accession>A0ABS4K696</accession>
<dbReference type="SUPFAM" id="SSF160240">
    <property type="entry name" value="Cation efflux protein cytoplasmic domain-like"/>
    <property type="match status" value="1"/>
</dbReference>
<dbReference type="InterPro" id="IPR027470">
    <property type="entry name" value="Cation_efflux_CTD"/>
</dbReference>
<feature type="transmembrane region" description="Helical" evidence="7">
    <location>
        <begin position="84"/>
        <end position="106"/>
    </location>
</feature>
<dbReference type="Proteomes" id="UP001519308">
    <property type="component" value="Unassembled WGS sequence"/>
</dbReference>
<dbReference type="InterPro" id="IPR036837">
    <property type="entry name" value="Cation_efflux_CTD_sf"/>
</dbReference>
<keyword evidence="3" id="KW-0813">Transport</keyword>
<evidence type="ECO:0000313" key="11">
    <source>
        <dbReference type="Proteomes" id="UP001519308"/>
    </source>
</evidence>
<dbReference type="PANTHER" id="PTHR43840">
    <property type="entry name" value="MITOCHONDRIAL METAL TRANSPORTER 1-RELATED"/>
    <property type="match status" value="1"/>
</dbReference>
<keyword evidence="6 7" id="KW-0472">Membrane</keyword>
<dbReference type="Pfam" id="PF01545">
    <property type="entry name" value="Cation_efflux"/>
    <property type="match status" value="1"/>
</dbReference>
<dbReference type="SUPFAM" id="SSF161111">
    <property type="entry name" value="Cation efflux protein transmembrane domain-like"/>
    <property type="match status" value="1"/>
</dbReference>
<evidence type="ECO:0000259" key="9">
    <source>
        <dbReference type="Pfam" id="PF16916"/>
    </source>
</evidence>
<feature type="transmembrane region" description="Helical" evidence="7">
    <location>
        <begin position="181"/>
        <end position="199"/>
    </location>
</feature>
<dbReference type="RefSeq" id="WP_209649784.1">
    <property type="nucleotide sequence ID" value="NZ_JAGGLL010000026.1"/>
</dbReference>
<dbReference type="InterPro" id="IPR050291">
    <property type="entry name" value="CDF_Transporter"/>
</dbReference>
<dbReference type="Pfam" id="PF16916">
    <property type="entry name" value="ZT_dimer"/>
    <property type="match status" value="1"/>
</dbReference>
<feature type="domain" description="Cation efflux protein cytoplasmic" evidence="9">
    <location>
        <begin position="213"/>
        <end position="287"/>
    </location>
</feature>
<comment type="subcellular location">
    <subcellularLocation>
        <location evidence="1">Membrane</location>
        <topology evidence="1">Multi-pass membrane protein</topology>
    </subcellularLocation>
</comment>
<evidence type="ECO:0000259" key="8">
    <source>
        <dbReference type="Pfam" id="PF01545"/>
    </source>
</evidence>